<dbReference type="EMBL" id="CM026421">
    <property type="protein sequence ID" value="KAG0591522.1"/>
    <property type="molecule type" value="Genomic_DNA"/>
</dbReference>
<comment type="caution">
    <text evidence="2">The sequence shown here is derived from an EMBL/GenBank/DDBJ whole genome shotgun (WGS) entry which is preliminary data.</text>
</comment>
<dbReference type="Proteomes" id="UP000822688">
    <property type="component" value="Chromosome 1"/>
</dbReference>
<evidence type="ECO:0000256" key="1">
    <source>
        <dbReference type="SAM" id="MobiDB-lite"/>
    </source>
</evidence>
<organism evidence="2 3">
    <name type="scientific">Ceratodon purpureus</name>
    <name type="common">Fire moss</name>
    <name type="synonym">Dicranum purpureum</name>
    <dbReference type="NCBI Taxonomy" id="3225"/>
    <lineage>
        <taxon>Eukaryota</taxon>
        <taxon>Viridiplantae</taxon>
        <taxon>Streptophyta</taxon>
        <taxon>Embryophyta</taxon>
        <taxon>Bryophyta</taxon>
        <taxon>Bryophytina</taxon>
        <taxon>Bryopsida</taxon>
        <taxon>Dicranidae</taxon>
        <taxon>Pseudoditrichales</taxon>
        <taxon>Ditrichaceae</taxon>
        <taxon>Ceratodon</taxon>
    </lineage>
</organism>
<evidence type="ECO:0000313" key="3">
    <source>
        <dbReference type="Proteomes" id="UP000822688"/>
    </source>
</evidence>
<protein>
    <submittedName>
        <fullName evidence="2">Uncharacterized protein</fullName>
    </submittedName>
</protein>
<evidence type="ECO:0000313" key="2">
    <source>
        <dbReference type="EMBL" id="KAG0591522.1"/>
    </source>
</evidence>
<name>A0A8T0J8I0_CERPU</name>
<keyword evidence="3" id="KW-1185">Reference proteome</keyword>
<gene>
    <name evidence="2" type="ORF">KC19_1G180800</name>
</gene>
<accession>A0A8T0J8I0</accession>
<dbReference type="AlphaFoldDB" id="A0A8T0J8I0"/>
<sequence length="108" mass="11847">MAARMPQDAPYLIGRIPSNTPPSPPPPPRRGSQALGSRLPRLSSQRRHSQIPTPGTYFSRPQPPIAPVIYSTTPSLARGQGRESHSQFSSHSFPPHLKEYIFLIAPGD</sequence>
<feature type="compositionally biased region" description="Pro residues" evidence="1">
    <location>
        <begin position="19"/>
        <end position="29"/>
    </location>
</feature>
<proteinExistence type="predicted"/>
<reference evidence="2" key="1">
    <citation type="submission" date="2020-06" db="EMBL/GenBank/DDBJ databases">
        <title>WGS assembly of Ceratodon purpureus strain R40.</title>
        <authorList>
            <person name="Carey S.B."/>
            <person name="Jenkins J."/>
            <person name="Shu S."/>
            <person name="Lovell J.T."/>
            <person name="Sreedasyam A."/>
            <person name="Maumus F."/>
            <person name="Tiley G.P."/>
            <person name="Fernandez-Pozo N."/>
            <person name="Barry K."/>
            <person name="Chen C."/>
            <person name="Wang M."/>
            <person name="Lipzen A."/>
            <person name="Daum C."/>
            <person name="Saski C.A."/>
            <person name="Payton A.C."/>
            <person name="Mcbreen J.C."/>
            <person name="Conrad R.E."/>
            <person name="Kollar L.M."/>
            <person name="Olsson S."/>
            <person name="Huttunen S."/>
            <person name="Landis J.B."/>
            <person name="Wickett N.J."/>
            <person name="Johnson M.G."/>
            <person name="Rensing S.A."/>
            <person name="Grimwood J."/>
            <person name="Schmutz J."/>
            <person name="Mcdaniel S.F."/>
        </authorList>
    </citation>
    <scope>NUCLEOTIDE SEQUENCE</scope>
    <source>
        <strain evidence="2">R40</strain>
    </source>
</reference>
<feature type="region of interest" description="Disordered" evidence="1">
    <location>
        <begin position="1"/>
        <end position="93"/>
    </location>
</feature>